<dbReference type="EMBL" id="FOEQ01000004">
    <property type="protein sequence ID" value="SEQ88685.1"/>
    <property type="molecule type" value="Genomic_DNA"/>
</dbReference>
<proteinExistence type="inferred from homology"/>
<evidence type="ECO:0000256" key="4">
    <source>
        <dbReference type="ARBA" id="ARBA00022679"/>
    </source>
</evidence>
<dbReference type="PANTHER" id="PTHR11601:SF34">
    <property type="entry name" value="CYSTEINE DESULFURASE"/>
    <property type="match status" value="1"/>
</dbReference>
<dbReference type="InterPro" id="IPR015422">
    <property type="entry name" value="PyrdxlP-dep_Trfase_small"/>
</dbReference>
<dbReference type="Pfam" id="PF00266">
    <property type="entry name" value="Aminotran_5"/>
    <property type="match status" value="1"/>
</dbReference>
<accession>A0A1H9JQ05</accession>
<dbReference type="GO" id="GO:0031071">
    <property type="term" value="F:cysteine desulfurase activity"/>
    <property type="evidence" value="ECO:0007669"/>
    <property type="project" value="UniProtKB-EC"/>
</dbReference>
<dbReference type="Gene3D" id="3.90.1150.10">
    <property type="entry name" value="Aspartate Aminotransferase, domain 1"/>
    <property type="match status" value="1"/>
</dbReference>
<keyword evidence="6" id="KW-0479">Metal-binding</keyword>
<evidence type="ECO:0000313" key="13">
    <source>
        <dbReference type="EMBL" id="SEQ88685.1"/>
    </source>
</evidence>
<evidence type="ECO:0000256" key="9">
    <source>
        <dbReference type="ARBA" id="ARBA00023014"/>
    </source>
</evidence>
<keyword evidence="7" id="KW-0663">Pyridoxal phosphate</keyword>
<dbReference type="GO" id="GO:0046872">
    <property type="term" value="F:metal ion binding"/>
    <property type="evidence" value="ECO:0007669"/>
    <property type="project" value="UniProtKB-KW"/>
</dbReference>
<evidence type="ECO:0000256" key="3">
    <source>
        <dbReference type="ARBA" id="ARBA00012239"/>
    </source>
</evidence>
<dbReference type="PIRSF" id="PIRSF005572">
    <property type="entry name" value="NifS"/>
    <property type="match status" value="1"/>
</dbReference>
<dbReference type="Proteomes" id="UP000199221">
    <property type="component" value="Unassembled WGS sequence"/>
</dbReference>
<dbReference type="AlphaFoldDB" id="A0A1H9JQ05"/>
<protein>
    <recommendedName>
        <fullName evidence="3">cysteine desulfurase</fullName>
        <ecNumber evidence="3">2.8.1.7</ecNumber>
    </recommendedName>
</protein>
<dbReference type="InterPro" id="IPR016454">
    <property type="entry name" value="Cysteine_dSase"/>
</dbReference>
<dbReference type="InterPro" id="IPR000192">
    <property type="entry name" value="Aminotrans_V_dom"/>
</dbReference>
<evidence type="ECO:0000256" key="5">
    <source>
        <dbReference type="ARBA" id="ARBA00022714"/>
    </source>
</evidence>
<dbReference type="FunFam" id="3.40.640.10:FF:000003">
    <property type="entry name" value="Cysteine desulfurase IscS"/>
    <property type="match status" value="1"/>
</dbReference>
<keyword evidence="9" id="KW-0411">Iron-sulfur</keyword>
<dbReference type="InterPro" id="IPR020578">
    <property type="entry name" value="Aminotrans_V_PyrdxlP_BS"/>
</dbReference>
<comment type="catalytic activity">
    <reaction evidence="10">
        <text>(sulfur carrier)-H + L-cysteine = (sulfur carrier)-SH + L-alanine</text>
        <dbReference type="Rhea" id="RHEA:43892"/>
        <dbReference type="Rhea" id="RHEA-COMP:14737"/>
        <dbReference type="Rhea" id="RHEA-COMP:14739"/>
        <dbReference type="ChEBI" id="CHEBI:29917"/>
        <dbReference type="ChEBI" id="CHEBI:35235"/>
        <dbReference type="ChEBI" id="CHEBI:57972"/>
        <dbReference type="ChEBI" id="CHEBI:64428"/>
        <dbReference type="EC" id="2.8.1.7"/>
    </reaction>
</comment>
<dbReference type="PANTHER" id="PTHR11601">
    <property type="entry name" value="CYSTEINE DESULFURYLASE FAMILY MEMBER"/>
    <property type="match status" value="1"/>
</dbReference>
<evidence type="ECO:0000259" key="12">
    <source>
        <dbReference type="Pfam" id="PF00266"/>
    </source>
</evidence>
<evidence type="ECO:0000256" key="8">
    <source>
        <dbReference type="ARBA" id="ARBA00023004"/>
    </source>
</evidence>
<dbReference type="PROSITE" id="PS00595">
    <property type="entry name" value="AA_TRANSFER_CLASS_5"/>
    <property type="match status" value="1"/>
</dbReference>
<evidence type="ECO:0000256" key="11">
    <source>
        <dbReference type="RuleBase" id="RU004504"/>
    </source>
</evidence>
<organism evidence="13 14">
    <name type="scientific">Pseudomonas soli</name>
    <dbReference type="NCBI Taxonomy" id="1306993"/>
    <lineage>
        <taxon>Bacteria</taxon>
        <taxon>Pseudomonadati</taxon>
        <taxon>Pseudomonadota</taxon>
        <taxon>Gammaproteobacteria</taxon>
        <taxon>Pseudomonadales</taxon>
        <taxon>Pseudomonadaceae</taxon>
        <taxon>Pseudomonas</taxon>
    </lineage>
</organism>
<dbReference type="InterPro" id="IPR015424">
    <property type="entry name" value="PyrdxlP-dep_Trfase"/>
</dbReference>
<dbReference type="SUPFAM" id="SSF53383">
    <property type="entry name" value="PLP-dependent transferases"/>
    <property type="match status" value="1"/>
</dbReference>
<evidence type="ECO:0000256" key="7">
    <source>
        <dbReference type="ARBA" id="ARBA00022898"/>
    </source>
</evidence>
<evidence type="ECO:0000256" key="2">
    <source>
        <dbReference type="ARBA" id="ARBA00006490"/>
    </source>
</evidence>
<comment type="similarity">
    <text evidence="2">Belongs to the class-V pyridoxal-phosphate-dependent aminotransferase family. NifS/IscS subfamily.</text>
</comment>
<evidence type="ECO:0000313" key="14">
    <source>
        <dbReference type="Proteomes" id="UP000199221"/>
    </source>
</evidence>
<sequence length="399" mass="42208">MDADRRRPPTDPPRIMPRTPLYFDYAATTPVDDQVIAAMLTCLGREANFGNPASSGHFHGQAAREAVEHARQQVAEQVGAQPDELVWTSGATESNNLALKGIAQGCAQPGHVITSQIEHKAILDTAAELERLGWAVTRLAPDARGLIQPEAVQAALRPDTRLVSLMAVNNELGTVTDFAAIGATVREHGALLHVDAAQAVGKVRIDLAQHAVDLMSFSAHKVYGPKGIGALYVGPRARPAMRAQMHGGGHERGLRSGTLATHQIVGMGSAFALAGQPGAAEYQRLEQLARRLRDGLLAMPGVTLNGCAEHRIPHTLNLCIDAKGFNSLALAGELALSSTSACNSASNAASHVLLALGLDERQARNSVRLSVGRYTREEDVDTALAVFGRVIGAAAVALW</sequence>
<keyword evidence="5" id="KW-0001">2Fe-2S</keyword>
<dbReference type="InterPro" id="IPR015421">
    <property type="entry name" value="PyrdxlP-dep_Trfase_major"/>
</dbReference>
<name>A0A1H9JQ05_9PSED</name>
<reference evidence="13 14" key="1">
    <citation type="submission" date="2016-10" db="EMBL/GenBank/DDBJ databases">
        <authorList>
            <person name="de Groot N.N."/>
        </authorList>
    </citation>
    <scope>NUCLEOTIDE SEQUENCE [LARGE SCALE GENOMIC DNA]</scope>
    <source>
        <strain evidence="13 14">LMG 27941</strain>
    </source>
</reference>
<keyword evidence="4" id="KW-0808">Transferase</keyword>
<feature type="domain" description="Aminotransferase class V" evidence="12">
    <location>
        <begin position="22"/>
        <end position="381"/>
    </location>
</feature>
<dbReference type="GO" id="GO:0051537">
    <property type="term" value="F:2 iron, 2 sulfur cluster binding"/>
    <property type="evidence" value="ECO:0007669"/>
    <property type="project" value="UniProtKB-KW"/>
</dbReference>
<dbReference type="Gene3D" id="3.40.640.10">
    <property type="entry name" value="Type I PLP-dependent aspartate aminotransferase-like (Major domain)"/>
    <property type="match status" value="1"/>
</dbReference>
<evidence type="ECO:0000256" key="6">
    <source>
        <dbReference type="ARBA" id="ARBA00022723"/>
    </source>
</evidence>
<keyword evidence="8" id="KW-0408">Iron</keyword>
<gene>
    <name evidence="13" type="ORF">SAMN05216230_104184</name>
</gene>
<dbReference type="EC" id="2.8.1.7" evidence="3"/>
<comment type="cofactor">
    <cofactor evidence="1 11">
        <name>pyridoxal 5'-phosphate</name>
        <dbReference type="ChEBI" id="CHEBI:597326"/>
    </cofactor>
</comment>
<evidence type="ECO:0000256" key="1">
    <source>
        <dbReference type="ARBA" id="ARBA00001933"/>
    </source>
</evidence>
<evidence type="ECO:0000256" key="10">
    <source>
        <dbReference type="ARBA" id="ARBA00050776"/>
    </source>
</evidence>